<protein>
    <submittedName>
        <fullName evidence="1">Uncharacterized protein</fullName>
    </submittedName>
</protein>
<dbReference type="AlphaFoldDB" id="A0A1U9LJY9"/>
<accession>A0A1U9LJY9</accession>
<gene>
    <name evidence="1" type="ORF">A0U91_17090</name>
</gene>
<dbReference type="EMBL" id="CP014688">
    <property type="protein sequence ID" value="AQT06718.1"/>
    <property type="molecule type" value="Genomic_DNA"/>
</dbReference>
<keyword evidence="1" id="KW-0614">Plasmid</keyword>
<sequence>MTDDIDRSACRAVYEDGVYKVTGLTVNEDISRLKFDVKFSKDGAVVEQKAFDGRGVQRPVPDRVKPHIGTTFGYVFHLAQKQIWEQPKQDALILDWQERLSSIRDRFHSDLDIAAGCGPFDGGCLLVSGALQSVIGGDLVVLIRQNGFAEHAAVLKDGQLWDFDGPLPPAQFIMRFNENEHAACAGFRPLDDENDLIDAREIADNSLQDRLARLFEEVLPDIALERKSPQECHQGPSPS</sequence>
<dbReference type="RefSeq" id="WP_077932344.1">
    <property type="nucleotide sequence ID" value="NZ_CP014688.1"/>
</dbReference>
<evidence type="ECO:0000313" key="2">
    <source>
        <dbReference type="Proteomes" id="UP000189055"/>
    </source>
</evidence>
<organism evidence="1 2">
    <name type="scientific">Acetobacter persici</name>
    <dbReference type="NCBI Taxonomy" id="1076596"/>
    <lineage>
        <taxon>Bacteria</taxon>
        <taxon>Pseudomonadati</taxon>
        <taxon>Pseudomonadota</taxon>
        <taxon>Alphaproteobacteria</taxon>
        <taxon>Acetobacterales</taxon>
        <taxon>Acetobacteraceae</taxon>
        <taxon>Acetobacter</taxon>
    </lineage>
</organism>
<proteinExistence type="predicted"/>
<evidence type="ECO:0000313" key="1">
    <source>
        <dbReference type="EMBL" id="AQT06718.1"/>
    </source>
</evidence>
<reference evidence="1 2" key="1">
    <citation type="submission" date="2016-03" db="EMBL/GenBank/DDBJ databases">
        <title>Acetic acid bacteria sequencing.</title>
        <authorList>
            <person name="Brandt J."/>
            <person name="Jakob F."/>
            <person name="Vogel R.F."/>
        </authorList>
    </citation>
    <scope>NUCLEOTIDE SEQUENCE [LARGE SCALE GENOMIC DNA]</scope>
    <source>
        <strain evidence="1 2">TMW2.1084</strain>
        <plasmid evidence="2">pac1084_1</plasmid>
    </source>
</reference>
<dbReference type="KEGG" id="aper:A0U91_17090"/>
<name>A0A1U9LJY9_9PROT</name>
<geneLocation type="plasmid" evidence="2">
    <name>pac1084_1</name>
</geneLocation>
<dbReference type="Proteomes" id="UP000189055">
    <property type="component" value="Plasmid pAC1084_1"/>
</dbReference>